<comment type="caution">
    <text evidence="1">The sequence shown here is derived from an EMBL/GenBank/DDBJ whole genome shotgun (WGS) entry which is preliminary data.</text>
</comment>
<dbReference type="VEuPathDB" id="VectorBase:SSCA006161"/>
<dbReference type="OrthoDB" id="6273691at2759"/>
<proteinExistence type="predicted"/>
<dbReference type="Proteomes" id="UP000616769">
    <property type="component" value="Unassembled WGS sequence"/>
</dbReference>
<sequence length="139" mass="16210">MSYNEKLKRKKIDNLFSDQQRNLRCQTEPLEHQHYHPSSPLLIWRNHIRRPPTPSCQCSCHHHCDVIGERSSGDDKIKPCLANISTNDYYSTLSTSNDYTNLCIYDNLFKPITTNDNDNFSQQHHSDCLTRTNEISISN</sequence>
<evidence type="ECO:0000313" key="2">
    <source>
        <dbReference type="Proteomes" id="UP000616769"/>
    </source>
</evidence>
<organism evidence="1 2">
    <name type="scientific">Sarcoptes scabiei</name>
    <name type="common">Itch mite</name>
    <name type="synonym">Acarus scabiei</name>
    <dbReference type="NCBI Taxonomy" id="52283"/>
    <lineage>
        <taxon>Eukaryota</taxon>
        <taxon>Metazoa</taxon>
        <taxon>Ecdysozoa</taxon>
        <taxon>Arthropoda</taxon>
        <taxon>Chelicerata</taxon>
        <taxon>Arachnida</taxon>
        <taxon>Acari</taxon>
        <taxon>Acariformes</taxon>
        <taxon>Sarcoptiformes</taxon>
        <taxon>Astigmata</taxon>
        <taxon>Psoroptidia</taxon>
        <taxon>Sarcoptoidea</taxon>
        <taxon>Sarcoptidae</taxon>
        <taxon>Sarcoptinae</taxon>
        <taxon>Sarcoptes</taxon>
    </lineage>
</organism>
<dbReference type="AlphaFoldDB" id="A0A131ZUC1"/>
<evidence type="ECO:0000313" key="1">
    <source>
        <dbReference type="EMBL" id="KPM02354.1"/>
    </source>
</evidence>
<accession>A0A131ZUC1</accession>
<gene>
    <name evidence="1" type="ORF">QR98_0007660</name>
</gene>
<reference evidence="1 2" key="1">
    <citation type="journal article" date="2015" name="Parasit. Vectors">
        <title>Draft genome of the scabies mite.</title>
        <authorList>
            <person name="Rider S.D.Jr."/>
            <person name="Morgan M.S."/>
            <person name="Arlian L.G."/>
        </authorList>
    </citation>
    <scope>NUCLEOTIDE SEQUENCE [LARGE SCALE GENOMIC DNA]</scope>
    <source>
        <strain evidence="1">Arlian Lab</strain>
    </source>
</reference>
<dbReference type="EMBL" id="JXLN01001653">
    <property type="protein sequence ID" value="KPM02354.1"/>
    <property type="molecule type" value="Genomic_DNA"/>
</dbReference>
<protein>
    <submittedName>
        <fullName evidence="1">Uncharacterized protein</fullName>
    </submittedName>
</protein>
<name>A0A131ZUC1_SARSC</name>